<evidence type="ECO:0000313" key="1">
    <source>
        <dbReference type="EMBL" id="EKM56805.1"/>
    </source>
</evidence>
<evidence type="ECO:0000313" key="2">
    <source>
        <dbReference type="Proteomes" id="UP000008370"/>
    </source>
</evidence>
<reference evidence="1 2" key="1">
    <citation type="journal article" date="2012" name="BMC Genomics">
        <title>Comparative genomics of the white-rot fungi, Phanerochaete carnosa and P. chrysosporium, to elucidate the genetic basis of the distinct wood types they colonize.</title>
        <authorList>
            <person name="Suzuki H."/>
            <person name="MacDonald J."/>
            <person name="Syed K."/>
            <person name="Salamov A."/>
            <person name="Hori C."/>
            <person name="Aerts A."/>
            <person name="Henrissat B."/>
            <person name="Wiebenga A."/>
            <person name="vanKuyk P.A."/>
            <person name="Barry K."/>
            <person name="Lindquist E."/>
            <person name="LaButti K."/>
            <person name="Lapidus A."/>
            <person name="Lucas S."/>
            <person name="Coutinho P."/>
            <person name="Gong Y."/>
            <person name="Samejima M."/>
            <person name="Mahadevan R."/>
            <person name="Abou-Zaid M."/>
            <person name="de Vries R.P."/>
            <person name="Igarashi K."/>
            <person name="Yadav J.S."/>
            <person name="Grigoriev I.V."/>
            <person name="Master E.R."/>
        </authorList>
    </citation>
    <scope>NUCLEOTIDE SEQUENCE [LARGE SCALE GENOMIC DNA]</scope>
    <source>
        <strain evidence="1 2">HHB-10118-sp</strain>
    </source>
</reference>
<sequence>MTTTGLLGSVVYDVPNYSTTLNLVNVSALVFQADCKAVPQARQNGTVDAQDPGYFIHIDDSLEDFGVALSA</sequence>
<dbReference type="RefSeq" id="XP_007394639.1">
    <property type="nucleotide sequence ID" value="XM_007394577.1"/>
</dbReference>
<keyword evidence="2" id="KW-1185">Reference proteome</keyword>
<accession>K5WC82</accession>
<dbReference type="Proteomes" id="UP000008370">
    <property type="component" value="Unassembled WGS sequence"/>
</dbReference>
<dbReference type="AlphaFoldDB" id="K5WC82"/>
<proteinExistence type="predicted"/>
<protein>
    <submittedName>
        <fullName evidence="1">Uncharacterized protein</fullName>
    </submittedName>
</protein>
<dbReference type="KEGG" id="pco:PHACADRAFT_254128"/>
<dbReference type="GeneID" id="18915979"/>
<name>K5WC82_PHACS</name>
<organism evidence="1 2">
    <name type="scientific">Phanerochaete carnosa (strain HHB-10118-sp)</name>
    <name type="common">White-rot fungus</name>
    <name type="synonym">Peniophora carnosa</name>
    <dbReference type="NCBI Taxonomy" id="650164"/>
    <lineage>
        <taxon>Eukaryota</taxon>
        <taxon>Fungi</taxon>
        <taxon>Dikarya</taxon>
        <taxon>Basidiomycota</taxon>
        <taxon>Agaricomycotina</taxon>
        <taxon>Agaricomycetes</taxon>
        <taxon>Polyporales</taxon>
        <taxon>Phanerochaetaceae</taxon>
        <taxon>Phanerochaete</taxon>
    </lineage>
</organism>
<gene>
    <name evidence="1" type="ORF">PHACADRAFT_254128</name>
</gene>
<dbReference type="HOGENOM" id="CLU_2740870_0_0_1"/>
<dbReference type="InParanoid" id="K5WC82"/>
<dbReference type="EMBL" id="JH930471">
    <property type="protein sequence ID" value="EKM56805.1"/>
    <property type="molecule type" value="Genomic_DNA"/>
</dbReference>